<sequence length="507" mass="54117">MMSLQRGPKYLYYTFVAIAVFLVGILVGRSALGVVLFVLLGAVFLLLLLRPMLWFHVTLVSAFLASPTLFPYGLPIGVTVYVYELTLAGSLIFGLLLLRRPKHASTSMPWVIENKQVTTSLKLYWTPMVAVVIFGVLSGLIRGYDKFEVLGDMRTTYDVAGGAAFVVLAARLGFLRKLGQTWLYVMIASALLITLSSATGFPLNGRSLSAQLYRAGGGMLGAQASANRILTPTTAAALATLAFIVAASVRGVRIPYSQSLLRVATIACILISFFSFSRNALLALGASLLTATLVCLISGKFKIVLRASMRVTLIAVGTLATFAAFAFLPLGNSFVGAQISAYSERVVDGLSPSSRADDSSTQDRLQEDRYMAAGIRQHSIVGSGFGFAYKPAMGPANEFAADQGRFYAHNFHLWVLLKTGVLGLGAWTLLNLGLTVRAMMGWDSGLGVALAGTSVAFLAVMAVSPTPLDFPGSLLYGLLVGLLLIVGNRGKSTLPMVRARSSQLARL</sequence>
<comment type="caution">
    <text evidence="7">The sequence shown here is derived from an EMBL/GenBank/DDBJ whole genome shotgun (WGS) entry which is preliminary data.</text>
</comment>
<dbReference type="Pfam" id="PF04932">
    <property type="entry name" value="Wzy_C"/>
    <property type="match status" value="1"/>
</dbReference>
<protein>
    <recommendedName>
        <fullName evidence="6">O-antigen ligase-related domain-containing protein</fullName>
    </recommendedName>
</protein>
<feature type="transmembrane region" description="Helical" evidence="5">
    <location>
        <begin position="470"/>
        <end position="488"/>
    </location>
</feature>
<feature type="transmembrane region" description="Helical" evidence="5">
    <location>
        <begin position="80"/>
        <end position="98"/>
    </location>
</feature>
<dbReference type="EMBL" id="VKAC01000005">
    <property type="protein sequence ID" value="TXR56319.1"/>
    <property type="molecule type" value="Genomic_DNA"/>
</dbReference>
<feature type="transmembrane region" description="Helical" evidence="5">
    <location>
        <begin position="259"/>
        <end position="276"/>
    </location>
</feature>
<dbReference type="InterPro" id="IPR007016">
    <property type="entry name" value="O-antigen_ligase-rel_domated"/>
</dbReference>
<feature type="transmembrane region" description="Helical" evidence="5">
    <location>
        <begin position="446"/>
        <end position="464"/>
    </location>
</feature>
<feature type="transmembrane region" description="Helical" evidence="5">
    <location>
        <begin position="181"/>
        <end position="203"/>
    </location>
</feature>
<dbReference type="Proteomes" id="UP000321234">
    <property type="component" value="Unassembled WGS sequence"/>
</dbReference>
<feature type="transmembrane region" description="Helical" evidence="5">
    <location>
        <begin position="311"/>
        <end position="330"/>
    </location>
</feature>
<feature type="transmembrane region" description="Helical" evidence="5">
    <location>
        <begin position="282"/>
        <end position="299"/>
    </location>
</feature>
<accession>A0A5C8ZGA7</accession>
<organism evidence="7 8">
    <name type="scientific">Quadrisphaera setariae</name>
    <dbReference type="NCBI Taxonomy" id="2593304"/>
    <lineage>
        <taxon>Bacteria</taxon>
        <taxon>Bacillati</taxon>
        <taxon>Actinomycetota</taxon>
        <taxon>Actinomycetes</taxon>
        <taxon>Kineosporiales</taxon>
        <taxon>Kineosporiaceae</taxon>
        <taxon>Quadrisphaera</taxon>
    </lineage>
</organism>
<evidence type="ECO:0000256" key="3">
    <source>
        <dbReference type="ARBA" id="ARBA00022989"/>
    </source>
</evidence>
<dbReference type="AlphaFoldDB" id="A0A5C8ZGA7"/>
<evidence type="ECO:0000256" key="1">
    <source>
        <dbReference type="ARBA" id="ARBA00004141"/>
    </source>
</evidence>
<evidence type="ECO:0000313" key="7">
    <source>
        <dbReference type="EMBL" id="TXR56319.1"/>
    </source>
</evidence>
<feature type="transmembrane region" description="Helical" evidence="5">
    <location>
        <begin position="411"/>
        <end position="434"/>
    </location>
</feature>
<feature type="domain" description="O-antigen ligase-related" evidence="6">
    <location>
        <begin position="264"/>
        <end position="427"/>
    </location>
</feature>
<feature type="transmembrane region" description="Helical" evidence="5">
    <location>
        <begin position="123"/>
        <end position="144"/>
    </location>
</feature>
<keyword evidence="2 5" id="KW-0812">Transmembrane</keyword>
<dbReference type="GO" id="GO:0016020">
    <property type="term" value="C:membrane"/>
    <property type="evidence" value="ECO:0007669"/>
    <property type="project" value="UniProtKB-SubCell"/>
</dbReference>
<keyword evidence="3 5" id="KW-1133">Transmembrane helix</keyword>
<dbReference type="OrthoDB" id="5025770at2"/>
<evidence type="ECO:0000256" key="4">
    <source>
        <dbReference type="ARBA" id="ARBA00023136"/>
    </source>
</evidence>
<comment type="subcellular location">
    <subcellularLocation>
        <location evidence="1">Membrane</location>
        <topology evidence="1">Multi-pass membrane protein</topology>
    </subcellularLocation>
</comment>
<feature type="transmembrane region" description="Helical" evidence="5">
    <location>
        <begin position="33"/>
        <end position="49"/>
    </location>
</feature>
<feature type="transmembrane region" description="Helical" evidence="5">
    <location>
        <begin position="10"/>
        <end position="27"/>
    </location>
</feature>
<keyword evidence="8" id="KW-1185">Reference proteome</keyword>
<evidence type="ECO:0000256" key="5">
    <source>
        <dbReference type="SAM" id="Phobius"/>
    </source>
</evidence>
<evidence type="ECO:0000259" key="6">
    <source>
        <dbReference type="Pfam" id="PF04932"/>
    </source>
</evidence>
<feature type="transmembrane region" description="Helical" evidence="5">
    <location>
        <begin position="156"/>
        <end position="174"/>
    </location>
</feature>
<reference evidence="7 8" key="1">
    <citation type="submission" date="2019-07" db="EMBL/GenBank/DDBJ databases">
        <title>Quadrisphaera sp. strain DD2A genome sequencing and assembly.</title>
        <authorList>
            <person name="Kim I."/>
        </authorList>
    </citation>
    <scope>NUCLEOTIDE SEQUENCE [LARGE SCALE GENOMIC DNA]</scope>
    <source>
        <strain evidence="7 8">DD2A</strain>
    </source>
</reference>
<keyword evidence="4 5" id="KW-0472">Membrane</keyword>
<name>A0A5C8ZGA7_9ACTN</name>
<proteinExistence type="predicted"/>
<evidence type="ECO:0000256" key="2">
    <source>
        <dbReference type="ARBA" id="ARBA00022692"/>
    </source>
</evidence>
<evidence type="ECO:0000313" key="8">
    <source>
        <dbReference type="Proteomes" id="UP000321234"/>
    </source>
</evidence>
<gene>
    <name evidence="7" type="ORF">FMM08_09380</name>
</gene>
<feature type="transmembrane region" description="Helical" evidence="5">
    <location>
        <begin position="229"/>
        <end position="247"/>
    </location>
</feature>